<comment type="function">
    <text evidence="6">Catalyzes the conversion of 7,8-dihydroneopterin to 6-hydroxymethyl-7,8-dihydropterin.</text>
</comment>
<dbReference type="InterPro" id="IPR043133">
    <property type="entry name" value="GTP-CH-I_C/QueF"/>
</dbReference>
<dbReference type="NCBIfam" id="TIGR00526">
    <property type="entry name" value="folB_dom"/>
    <property type="match status" value="1"/>
</dbReference>
<reference evidence="8 9" key="1">
    <citation type="journal article" date="2013" name="Int. J. Syst. Evol. Microbiol.">
        <title>Tumebacillus flagellatus sp. nov., an alpha-amylase/pullulanase-producing bacterium isolated from cassava wastewater.</title>
        <authorList>
            <person name="Wang Q."/>
            <person name="Xie N."/>
            <person name="Qin Y."/>
            <person name="Shen N."/>
            <person name="Zhu J."/>
            <person name="Mi H."/>
            <person name="Huang R."/>
        </authorList>
    </citation>
    <scope>NUCLEOTIDE SEQUENCE [LARGE SCALE GENOMIC DNA]</scope>
    <source>
        <strain evidence="8 9">GST4</strain>
    </source>
</reference>
<organism evidence="8 9">
    <name type="scientific">Tumebacillus flagellatus</name>
    <dbReference type="NCBI Taxonomy" id="1157490"/>
    <lineage>
        <taxon>Bacteria</taxon>
        <taxon>Bacillati</taxon>
        <taxon>Bacillota</taxon>
        <taxon>Bacilli</taxon>
        <taxon>Bacillales</taxon>
        <taxon>Alicyclobacillaceae</taxon>
        <taxon>Tumebacillus</taxon>
    </lineage>
</organism>
<comment type="caution">
    <text evidence="8">The sequence shown here is derived from an EMBL/GenBank/DDBJ whole genome shotgun (WGS) entry which is preliminary data.</text>
</comment>
<dbReference type="RefSeq" id="WP_038088209.1">
    <property type="nucleotide sequence ID" value="NZ_JMIR01000014.1"/>
</dbReference>
<evidence type="ECO:0000256" key="3">
    <source>
        <dbReference type="ARBA" id="ARBA00005708"/>
    </source>
</evidence>
<dbReference type="GO" id="GO:0046656">
    <property type="term" value="P:folic acid biosynthetic process"/>
    <property type="evidence" value="ECO:0007669"/>
    <property type="project" value="UniProtKB-UniRule"/>
</dbReference>
<dbReference type="FunFam" id="3.30.1130.10:FF:000003">
    <property type="entry name" value="7,8-dihydroneopterin aldolase"/>
    <property type="match status" value="1"/>
</dbReference>
<evidence type="ECO:0000256" key="1">
    <source>
        <dbReference type="ARBA" id="ARBA00001353"/>
    </source>
</evidence>
<dbReference type="PANTHER" id="PTHR42844:SF1">
    <property type="entry name" value="DIHYDRONEOPTERIN ALDOLASE 1-RELATED"/>
    <property type="match status" value="1"/>
</dbReference>
<dbReference type="EC" id="4.1.2.25" evidence="6"/>
<dbReference type="SMART" id="SM00905">
    <property type="entry name" value="FolB"/>
    <property type="match status" value="1"/>
</dbReference>
<dbReference type="NCBIfam" id="TIGR00525">
    <property type="entry name" value="folB"/>
    <property type="match status" value="1"/>
</dbReference>
<evidence type="ECO:0000256" key="2">
    <source>
        <dbReference type="ARBA" id="ARBA00005013"/>
    </source>
</evidence>
<accession>A0A074LLX4</accession>
<evidence type="ECO:0000256" key="5">
    <source>
        <dbReference type="ARBA" id="ARBA00023239"/>
    </source>
</evidence>
<dbReference type="PANTHER" id="PTHR42844">
    <property type="entry name" value="DIHYDRONEOPTERIN ALDOLASE 1-RELATED"/>
    <property type="match status" value="1"/>
</dbReference>
<dbReference type="UniPathway" id="UPA00077">
    <property type="reaction ID" value="UER00154"/>
</dbReference>
<keyword evidence="5 6" id="KW-0456">Lyase</keyword>
<comment type="similarity">
    <text evidence="3 6">Belongs to the DHNA family.</text>
</comment>
<evidence type="ECO:0000256" key="4">
    <source>
        <dbReference type="ARBA" id="ARBA00022909"/>
    </source>
</evidence>
<evidence type="ECO:0000259" key="7">
    <source>
        <dbReference type="SMART" id="SM00905"/>
    </source>
</evidence>
<dbReference type="STRING" id="1157490.EL26_11485"/>
<keyword evidence="9" id="KW-1185">Reference proteome</keyword>
<dbReference type="GO" id="GO:0004150">
    <property type="term" value="F:dihydroneopterin aldolase activity"/>
    <property type="evidence" value="ECO:0007669"/>
    <property type="project" value="UniProtKB-UniRule"/>
</dbReference>
<comment type="catalytic activity">
    <reaction evidence="1 6">
        <text>7,8-dihydroneopterin = 6-hydroxymethyl-7,8-dihydropterin + glycolaldehyde</text>
        <dbReference type="Rhea" id="RHEA:10540"/>
        <dbReference type="ChEBI" id="CHEBI:17001"/>
        <dbReference type="ChEBI" id="CHEBI:17071"/>
        <dbReference type="ChEBI" id="CHEBI:44841"/>
        <dbReference type="EC" id="4.1.2.25"/>
    </reaction>
</comment>
<dbReference type="Proteomes" id="UP000027931">
    <property type="component" value="Unassembled WGS sequence"/>
</dbReference>
<evidence type="ECO:0000256" key="6">
    <source>
        <dbReference type="RuleBase" id="RU362079"/>
    </source>
</evidence>
<dbReference type="eggNOG" id="COG1539">
    <property type="taxonomic scope" value="Bacteria"/>
</dbReference>
<dbReference type="Gene3D" id="3.30.1130.10">
    <property type="match status" value="1"/>
</dbReference>
<feature type="domain" description="Dihydroneopterin aldolase/epimerase" evidence="7">
    <location>
        <begin position="4"/>
        <end position="117"/>
    </location>
</feature>
<dbReference type="CDD" id="cd00534">
    <property type="entry name" value="DHNA_DHNTPE"/>
    <property type="match status" value="1"/>
</dbReference>
<dbReference type="Pfam" id="PF02152">
    <property type="entry name" value="FolB"/>
    <property type="match status" value="1"/>
</dbReference>
<comment type="pathway">
    <text evidence="2 6">Cofactor biosynthesis; tetrahydrofolate biosynthesis; 2-amino-4-hydroxy-6-hydroxymethyl-7,8-dihydropteridine diphosphate from 7,8-dihydroneopterin triphosphate: step 3/4.</text>
</comment>
<evidence type="ECO:0000313" key="8">
    <source>
        <dbReference type="EMBL" id="KEO83086.1"/>
    </source>
</evidence>
<gene>
    <name evidence="8" type="ORF">EL26_11485</name>
</gene>
<dbReference type="InterPro" id="IPR006156">
    <property type="entry name" value="Dihydroneopterin_aldolase"/>
</dbReference>
<protein>
    <recommendedName>
        <fullName evidence="6">7,8-dihydroneopterin aldolase</fullName>
        <ecNumber evidence="6">4.1.2.25</ecNumber>
    </recommendedName>
</protein>
<dbReference type="GO" id="GO:0005737">
    <property type="term" value="C:cytoplasm"/>
    <property type="evidence" value="ECO:0007669"/>
    <property type="project" value="TreeGrafter"/>
</dbReference>
<dbReference type="InterPro" id="IPR006157">
    <property type="entry name" value="FolB_dom"/>
</dbReference>
<dbReference type="SUPFAM" id="SSF55620">
    <property type="entry name" value="Tetrahydrobiopterin biosynthesis enzymes-like"/>
    <property type="match status" value="1"/>
</dbReference>
<dbReference type="GO" id="GO:0046654">
    <property type="term" value="P:tetrahydrofolate biosynthetic process"/>
    <property type="evidence" value="ECO:0007669"/>
    <property type="project" value="UniProtKB-UniRule"/>
</dbReference>
<dbReference type="EMBL" id="JMIR01000014">
    <property type="protein sequence ID" value="KEO83086.1"/>
    <property type="molecule type" value="Genomic_DNA"/>
</dbReference>
<keyword evidence="4 6" id="KW-0289">Folate biosynthesis</keyword>
<proteinExistence type="inferred from homology"/>
<name>A0A074LLX4_9BACL</name>
<dbReference type="AlphaFoldDB" id="A0A074LLX4"/>
<evidence type="ECO:0000313" key="9">
    <source>
        <dbReference type="Proteomes" id="UP000027931"/>
    </source>
</evidence>
<sequence>MDKIYMNGLEFYGFHGVFEEENRLGQRFYTDVVMSLPLQKAGEDDDLRATVNYGEAYDRIREIMDGEPVQLLETLAERIAKALLDNYPAVREVQVKVTKPNPPIKGPMNGVAVEIVRCR</sequence>
<dbReference type="OrthoDB" id="9803748at2"/>